<dbReference type="EMBL" id="JBIGIA010000006">
    <property type="protein sequence ID" value="MFG6457223.1"/>
    <property type="molecule type" value="Genomic_DNA"/>
</dbReference>
<feature type="domain" description="DUF4438" evidence="3">
    <location>
        <begin position="186"/>
        <end position="308"/>
    </location>
</feature>
<protein>
    <submittedName>
        <fullName evidence="4">DUF4438 domain-containing protein</fullName>
    </submittedName>
</protein>
<dbReference type="InterPro" id="IPR029433">
    <property type="entry name" value="DUF4438_N"/>
</dbReference>
<gene>
    <name evidence="4" type="ORF">ACG00X_10315</name>
</gene>
<organism evidence="4 5">
    <name type="scientific">Pelomonas nitida</name>
    <dbReference type="NCBI Taxonomy" id="3299027"/>
    <lineage>
        <taxon>Bacteria</taxon>
        <taxon>Pseudomonadati</taxon>
        <taxon>Pseudomonadota</taxon>
        <taxon>Betaproteobacteria</taxon>
        <taxon>Burkholderiales</taxon>
        <taxon>Sphaerotilaceae</taxon>
        <taxon>Roseateles</taxon>
    </lineage>
</organism>
<proteinExistence type="predicted"/>
<evidence type="ECO:0000259" key="2">
    <source>
        <dbReference type="Pfam" id="PF14505"/>
    </source>
</evidence>
<feature type="domain" description="DUF4438" evidence="2">
    <location>
        <begin position="46"/>
        <end position="184"/>
    </location>
</feature>
<comment type="caution">
    <text evidence="4">The sequence shown here is derived from an EMBL/GenBank/DDBJ whole genome shotgun (WGS) entry which is preliminary data.</text>
</comment>
<dbReference type="Proteomes" id="UP001606305">
    <property type="component" value="Unassembled WGS sequence"/>
</dbReference>
<evidence type="ECO:0000256" key="1">
    <source>
        <dbReference type="SAM" id="MobiDB-lite"/>
    </source>
</evidence>
<feature type="compositionally biased region" description="Basic and acidic residues" evidence="1">
    <location>
        <begin position="11"/>
        <end position="20"/>
    </location>
</feature>
<feature type="compositionally biased region" description="Pro residues" evidence="1">
    <location>
        <begin position="1"/>
        <end position="10"/>
    </location>
</feature>
<dbReference type="Gene3D" id="4.10.1180.10">
    <property type="entry name" value="tm1086 domain"/>
    <property type="match status" value="1"/>
</dbReference>
<dbReference type="Pfam" id="PF20999">
    <property type="entry name" value="DUF4438_C"/>
    <property type="match status" value="1"/>
</dbReference>
<accession>A0ABW7G5K9</accession>
<dbReference type="Gene3D" id="2.102.30.10">
    <property type="entry name" value="tm1086 (SG structure) domain"/>
    <property type="match status" value="1"/>
</dbReference>
<name>A0ABW7G5K9_9BURK</name>
<dbReference type="InterPro" id="IPR044909">
    <property type="entry name" value="TM_1086_sf"/>
</dbReference>
<evidence type="ECO:0000313" key="4">
    <source>
        <dbReference type="EMBL" id="MFG6457223.1"/>
    </source>
</evidence>
<sequence length="351" mass="37978">MYQAPPPPNETPKHSPTDGLRLNRDELVAVTVQGQIAHPVAQATPYRIGYDGVPRVLPGTGGIVLNRRIGDLCVGLAGDHIEPGVSLHNNNREVIGARDGPNNALITYACVGNRARVLSGDARGQQGWVTGKHGGVNHVMVDFPPEVLRRLAIGDRIAVTSVGQGLRLPEHPRIELMNCAPGLLARWGVEARDGRLFVPVTHLVPARLMGSGLGKNTAWRGDYDIQLADRPTRERYRLGSLRFGDFVAITDADTRRGPIWRGGRITIGVIVHGDSTVSGHGPGVTPLLTGPSELLRPRREANANLAAALGVRQPVPPRERLTLAERDRRVRCRVREAGPQLAFKTSTAYAD</sequence>
<keyword evidence="5" id="KW-1185">Reference proteome</keyword>
<dbReference type="Pfam" id="PF14505">
    <property type="entry name" value="DUF4438"/>
    <property type="match status" value="1"/>
</dbReference>
<feature type="region of interest" description="Disordered" evidence="1">
    <location>
        <begin position="1"/>
        <end position="20"/>
    </location>
</feature>
<dbReference type="RefSeq" id="WP_394488051.1">
    <property type="nucleotide sequence ID" value="NZ_JBIGIA010000006.1"/>
</dbReference>
<dbReference type="InterPro" id="IPR044910">
    <property type="entry name" value="TM_1086_SG_dom"/>
</dbReference>
<reference evidence="4 5" key="1">
    <citation type="submission" date="2024-09" db="EMBL/GenBank/DDBJ databases">
        <title>Novel species of the genus Pelomonas and Roseateles isolated from streams.</title>
        <authorList>
            <person name="Lu H."/>
        </authorList>
    </citation>
    <scope>NUCLEOTIDE SEQUENCE [LARGE SCALE GENOMIC DNA]</scope>
    <source>
        <strain evidence="4 5">BYS96W</strain>
    </source>
</reference>
<evidence type="ECO:0000259" key="3">
    <source>
        <dbReference type="Pfam" id="PF20999"/>
    </source>
</evidence>
<evidence type="ECO:0000313" key="5">
    <source>
        <dbReference type="Proteomes" id="UP001606305"/>
    </source>
</evidence>
<dbReference type="Gene3D" id="2.40.10.170">
    <property type="match status" value="1"/>
</dbReference>
<dbReference type="InterPro" id="IPR048399">
    <property type="entry name" value="DUF4438_C"/>
</dbReference>